<proteinExistence type="predicted"/>
<comment type="caution">
    <text evidence="1">The sequence shown here is derived from an EMBL/GenBank/DDBJ whole genome shotgun (WGS) entry which is preliminary data.</text>
</comment>
<sequence length="81" mass="8714">MAAKANSEFAEFLDAPLGDPVFTAERITWLRGAPVTHAKLYFCTRISDDYASQIELPVGAKSGDALTGRVNLDLGEASIIE</sequence>
<evidence type="ECO:0000313" key="1">
    <source>
        <dbReference type="EMBL" id="MDU9007088.1"/>
    </source>
</evidence>
<evidence type="ECO:0000313" key="2">
    <source>
        <dbReference type="Proteomes" id="UP001255416"/>
    </source>
</evidence>
<keyword evidence="2" id="KW-1185">Reference proteome</keyword>
<name>A0ABU3VLL9_9RHOB</name>
<dbReference type="RefSeq" id="WP_316782725.1">
    <property type="nucleotide sequence ID" value="NZ_JASMWN010000045.1"/>
</dbReference>
<dbReference type="Proteomes" id="UP001255416">
    <property type="component" value="Unassembled WGS sequence"/>
</dbReference>
<accession>A0ABU3VLL9</accession>
<gene>
    <name evidence="1" type="ORF">QO231_25030</name>
</gene>
<dbReference type="InterPro" id="IPR028978">
    <property type="entry name" value="Chorismate_lyase_/UTRA_dom_sf"/>
</dbReference>
<protein>
    <submittedName>
        <fullName evidence="1">Uncharacterized protein</fullName>
    </submittedName>
</protein>
<dbReference type="EMBL" id="JASMWN010000045">
    <property type="protein sequence ID" value="MDU9007088.1"/>
    <property type="molecule type" value="Genomic_DNA"/>
</dbReference>
<reference evidence="2" key="1">
    <citation type="submission" date="2023-05" db="EMBL/GenBank/DDBJ databases">
        <title>Sedimentitalea sp. nov. JM2-8.</title>
        <authorList>
            <person name="Huang J."/>
        </authorList>
    </citation>
    <scope>NUCLEOTIDE SEQUENCE [LARGE SCALE GENOMIC DNA]</scope>
    <source>
        <strain evidence="2">KHS03</strain>
    </source>
</reference>
<dbReference type="SUPFAM" id="SSF64288">
    <property type="entry name" value="Chorismate lyase-like"/>
    <property type="match status" value="1"/>
</dbReference>
<organism evidence="1 2">
    <name type="scientific">Sedimentitalea todarodis</name>
    <dbReference type="NCBI Taxonomy" id="1631240"/>
    <lineage>
        <taxon>Bacteria</taxon>
        <taxon>Pseudomonadati</taxon>
        <taxon>Pseudomonadota</taxon>
        <taxon>Alphaproteobacteria</taxon>
        <taxon>Rhodobacterales</taxon>
        <taxon>Paracoccaceae</taxon>
        <taxon>Sedimentitalea</taxon>
    </lineage>
</organism>